<proteinExistence type="inferred from homology"/>
<evidence type="ECO:0000256" key="5">
    <source>
        <dbReference type="RuleBase" id="RU000492"/>
    </source>
</evidence>
<dbReference type="Pfam" id="PF00270">
    <property type="entry name" value="DEAD"/>
    <property type="match status" value="1"/>
</dbReference>
<dbReference type="GO" id="GO:0003724">
    <property type="term" value="F:RNA helicase activity"/>
    <property type="evidence" value="ECO:0007669"/>
    <property type="project" value="UniProtKB-EC"/>
</dbReference>
<comment type="catalytic activity">
    <reaction evidence="6">
        <text>ATP + H2O = ADP + phosphate + H(+)</text>
        <dbReference type="Rhea" id="RHEA:13065"/>
        <dbReference type="ChEBI" id="CHEBI:15377"/>
        <dbReference type="ChEBI" id="CHEBI:15378"/>
        <dbReference type="ChEBI" id="CHEBI:30616"/>
        <dbReference type="ChEBI" id="CHEBI:43474"/>
        <dbReference type="ChEBI" id="CHEBI:456216"/>
        <dbReference type="EC" id="3.6.4.13"/>
    </reaction>
</comment>
<dbReference type="CDD" id="cd00268">
    <property type="entry name" value="DEADc"/>
    <property type="match status" value="1"/>
</dbReference>
<dbReference type="InterPro" id="IPR044742">
    <property type="entry name" value="DEAD/DEAH_RhlB"/>
</dbReference>
<keyword evidence="9" id="KW-1185">Reference proteome</keyword>
<organism evidence="8 9">
    <name type="scientific">Diploscapter pachys</name>
    <dbReference type="NCBI Taxonomy" id="2018661"/>
    <lineage>
        <taxon>Eukaryota</taxon>
        <taxon>Metazoa</taxon>
        <taxon>Ecdysozoa</taxon>
        <taxon>Nematoda</taxon>
        <taxon>Chromadorea</taxon>
        <taxon>Rhabditida</taxon>
        <taxon>Rhabditina</taxon>
        <taxon>Rhabditomorpha</taxon>
        <taxon>Rhabditoidea</taxon>
        <taxon>Rhabditidae</taxon>
        <taxon>Diploscapter</taxon>
    </lineage>
</organism>
<evidence type="ECO:0000313" key="8">
    <source>
        <dbReference type="EMBL" id="PAV69312.1"/>
    </source>
</evidence>
<dbReference type="SUPFAM" id="SSF52540">
    <property type="entry name" value="P-loop containing nucleoside triphosphate hydrolases"/>
    <property type="match status" value="1"/>
</dbReference>
<dbReference type="SMART" id="SM00487">
    <property type="entry name" value="DEXDc"/>
    <property type="match status" value="1"/>
</dbReference>
<reference evidence="8 9" key="1">
    <citation type="journal article" date="2017" name="Curr. Biol.">
        <title>Genome architecture and evolution of a unichromosomal asexual nematode.</title>
        <authorList>
            <person name="Fradin H."/>
            <person name="Zegar C."/>
            <person name="Gutwein M."/>
            <person name="Lucas J."/>
            <person name="Kovtun M."/>
            <person name="Corcoran D."/>
            <person name="Baugh L.R."/>
            <person name="Kiontke K."/>
            <person name="Gunsalus K."/>
            <person name="Fitch D.H."/>
            <person name="Piano F."/>
        </authorList>
    </citation>
    <scope>NUCLEOTIDE SEQUENCE [LARGE SCALE GENOMIC DNA]</scope>
    <source>
        <strain evidence="8">PF1309</strain>
    </source>
</reference>
<keyword evidence="6" id="KW-0694">RNA-binding</keyword>
<evidence type="ECO:0000256" key="4">
    <source>
        <dbReference type="ARBA" id="ARBA00022840"/>
    </source>
</evidence>
<evidence type="ECO:0000256" key="1">
    <source>
        <dbReference type="ARBA" id="ARBA00022741"/>
    </source>
</evidence>
<keyword evidence="2 5" id="KW-0378">Hydrolase</keyword>
<dbReference type="InterPro" id="IPR000629">
    <property type="entry name" value="RNA-helicase_DEAD-box_CS"/>
</dbReference>
<feature type="domain" description="Helicase ATP-binding" evidence="7">
    <location>
        <begin position="78"/>
        <end position="277"/>
    </location>
</feature>
<sequence length="418" mass="47168">MSGNIYTDKNSFLAKEQSNQQCYGDIESVKAIQAGKSIATQIAMKLEDLNILEELKRNLVKGVDLYQGLERVQQVAIPTFLAYGHDQVVISPTGSGKTLAYVLPILDNLIRDVSIGEENHRVNATTKQKIYYPRAIIIVPTREIAIQVKDVFETLSSGFDSIHFLLAVGGLKTNYSDIDDKTNLIMIGTVGRIIQELGNPKSELGRSRISLKMTRFIVLDEADRLVQKGFRSFYDDIEYIYKECDLLNTCYSLMFSATFPPNAQYLAKDFLFEDHIKIEIAPPGSANKIITQEFIGCDPAIEMFDPFNGKLSHYAVPEENLRKLVRILNAELANSDDCRILIFVKDPELAGRKISQYLEESTISHVMLAGFYQTITDKNGKEQEISAPQEERNEQLRLFTEGEVRVKSNISHNLSCFI</sequence>
<dbReference type="EC" id="3.6.4.13" evidence="6"/>
<dbReference type="GO" id="GO:0005524">
    <property type="term" value="F:ATP binding"/>
    <property type="evidence" value="ECO:0007669"/>
    <property type="project" value="UniProtKB-UniRule"/>
</dbReference>
<dbReference type="PROSITE" id="PS00039">
    <property type="entry name" value="DEAD_ATP_HELICASE"/>
    <property type="match status" value="1"/>
</dbReference>
<dbReference type="PROSITE" id="PS51192">
    <property type="entry name" value="HELICASE_ATP_BIND_1"/>
    <property type="match status" value="1"/>
</dbReference>
<dbReference type="GO" id="GO:0016787">
    <property type="term" value="F:hydrolase activity"/>
    <property type="evidence" value="ECO:0007669"/>
    <property type="project" value="UniProtKB-KW"/>
</dbReference>
<dbReference type="OrthoDB" id="3370at2759"/>
<evidence type="ECO:0000259" key="7">
    <source>
        <dbReference type="PROSITE" id="PS51192"/>
    </source>
</evidence>
<evidence type="ECO:0000313" key="9">
    <source>
        <dbReference type="Proteomes" id="UP000218231"/>
    </source>
</evidence>
<dbReference type="InterPro" id="IPR014001">
    <property type="entry name" value="Helicase_ATP-bd"/>
</dbReference>
<dbReference type="AlphaFoldDB" id="A0A2A2K606"/>
<dbReference type="GO" id="GO:0003723">
    <property type="term" value="F:RNA binding"/>
    <property type="evidence" value="ECO:0007669"/>
    <property type="project" value="UniProtKB-UniRule"/>
</dbReference>
<comment type="caution">
    <text evidence="8">The sequence shown here is derived from an EMBL/GenBank/DDBJ whole genome shotgun (WGS) entry which is preliminary data.</text>
</comment>
<keyword evidence="1 5" id="KW-0547">Nucleotide-binding</keyword>
<name>A0A2A2K606_9BILA</name>
<accession>A0A2A2K606</accession>
<keyword evidence="3 5" id="KW-0347">Helicase</keyword>
<gene>
    <name evidence="8" type="ORF">WR25_27294</name>
</gene>
<dbReference type="Proteomes" id="UP000218231">
    <property type="component" value="Unassembled WGS sequence"/>
</dbReference>
<protein>
    <recommendedName>
        <fullName evidence="6">ATP-dependent RNA helicase</fullName>
        <ecNumber evidence="6">3.6.4.13</ecNumber>
    </recommendedName>
</protein>
<comment type="domain">
    <text evidence="6">The Q motif is unique to and characteristic of the DEAD box family of RNA helicases and controls ATP binding and hydrolysis.</text>
</comment>
<dbReference type="EMBL" id="LIAE01009545">
    <property type="protein sequence ID" value="PAV69312.1"/>
    <property type="molecule type" value="Genomic_DNA"/>
</dbReference>
<dbReference type="STRING" id="2018661.A0A2A2K606"/>
<evidence type="ECO:0000256" key="3">
    <source>
        <dbReference type="ARBA" id="ARBA00022806"/>
    </source>
</evidence>
<keyword evidence="4 5" id="KW-0067">ATP-binding</keyword>
<dbReference type="InterPro" id="IPR027417">
    <property type="entry name" value="P-loop_NTPase"/>
</dbReference>
<evidence type="ECO:0000256" key="2">
    <source>
        <dbReference type="ARBA" id="ARBA00022801"/>
    </source>
</evidence>
<comment type="function">
    <text evidence="6">RNA helicase.</text>
</comment>
<dbReference type="PANTHER" id="PTHR24031">
    <property type="entry name" value="RNA HELICASE"/>
    <property type="match status" value="1"/>
</dbReference>
<dbReference type="InterPro" id="IPR011545">
    <property type="entry name" value="DEAD/DEAH_box_helicase_dom"/>
</dbReference>
<evidence type="ECO:0000256" key="6">
    <source>
        <dbReference type="RuleBase" id="RU365068"/>
    </source>
</evidence>
<comment type="similarity">
    <text evidence="5">Belongs to the DEAD box helicase family.</text>
</comment>
<dbReference type="Gene3D" id="3.40.50.300">
    <property type="entry name" value="P-loop containing nucleotide triphosphate hydrolases"/>
    <property type="match status" value="2"/>
</dbReference>